<sequence length="29" mass="3206">MPVPTGYIVNEREGDIPVSLERLIPLSIP</sequence>
<dbReference type="EMBL" id="SJOI01000001">
    <property type="protein sequence ID" value="TCL03259.1"/>
    <property type="molecule type" value="Genomic_DNA"/>
</dbReference>
<evidence type="ECO:0000313" key="1">
    <source>
        <dbReference type="EMBL" id="TCL03259.1"/>
    </source>
</evidence>
<protein>
    <submittedName>
        <fullName evidence="1">Uncharacterized protein</fullName>
    </submittedName>
</protein>
<dbReference type="Proteomes" id="UP000294555">
    <property type="component" value="Unassembled WGS sequence"/>
</dbReference>
<reference evidence="1 2" key="1">
    <citation type="submission" date="2019-02" db="EMBL/GenBank/DDBJ databases">
        <title>Investigation of anaerobic lignin degradation for improved lignocellulosic biofuels.</title>
        <authorList>
            <person name="Deangelis K."/>
        </authorList>
    </citation>
    <scope>NUCLEOTIDE SEQUENCE [LARGE SCALE GENOMIC DNA]</scope>
    <source>
        <strain evidence="1 2">159R</strain>
    </source>
</reference>
<dbReference type="AlphaFoldDB" id="A0A4R1N9F1"/>
<comment type="caution">
    <text evidence="1">The sequence shown here is derived from an EMBL/GenBank/DDBJ whole genome shotgun (WGS) entry which is preliminary data.</text>
</comment>
<accession>A0A4R1N9F1</accession>
<name>A0A4R1N9F1_9GAMM</name>
<keyword evidence="2" id="KW-1185">Reference proteome</keyword>
<gene>
    <name evidence="1" type="ORF">EZJ58_1320</name>
</gene>
<evidence type="ECO:0000313" key="2">
    <source>
        <dbReference type="Proteomes" id="UP000294555"/>
    </source>
</evidence>
<organism evidence="1 2">
    <name type="scientific">Sodalis ligni</name>
    <dbReference type="NCBI Taxonomy" id="2697027"/>
    <lineage>
        <taxon>Bacteria</taxon>
        <taxon>Pseudomonadati</taxon>
        <taxon>Pseudomonadota</taxon>
        <taxon>Gammaproteobacteria</taxon>
        <taxon>Enterobacterales</taxon>
        <taxon>Bruguierivoracaceae</taxon>
        <taxon>Sodalis</taxon>
    </lineage>
</organism>
<proteinExistence type="predicted"/>